<organism evidence="1 2">
    <name type="scientific">Cupriavidus basilensis</name>
    <dbReference type="NCBI Taxonomy" id="68895"/>
    <lineage>
        <taxon>Bacteria</taxon>
        <taxon>Pseudomonadati</taxon>
        <taxon>Pseudomonadota</taxon>
        <taxon>Betaproteobacteria</taxon>
        <taxon>Burkholderiales</taxon>
        <taxon>Burkholderiaceae</taxon>
        <taxon>Cupriavidus</taxon>
    </lineage>
</organism>
<dbReference type="GeneID" id="98400795"/>
<dbReference type="RefSeq" id="WP_150990574.1">
    <property type="nucleotide sequence ID" value="NZ_CP062803.1"/>
</dbReference>
<accession>A0A643FMR3</accession>
<sequence>MKEQDITAAFVANAKTGLHLESGLVLLELSLANSPEDAAAGKLTSQWYALPPEVAQQLAVRLAEQARSLLAWDQAQQGQRN</sequence>
<protein>
    <submittedName>
        <fullName evidence="1">Uncharacterized protein</fullName>
    </submittedName>
</protein>
<dbReference type="Proteomes" id="UP000397656">
    <property type="component" value="Chromosome 1"/>
</dbReference>
<gene>
    <name evidence="1" type="ORF">F7R26_007725</name>
</gene>
<evidence type="ECO:0000313" key="1">
    <source>
        <dbReference type="EMBL" id="QOT77903.1"/>
    </source>
</evidence>
<reference evidence="1 2" key="1">
    <citation type="submission" date="2020-10" db="EMBL/GenBank/DDBJ databases">
        <title>Complete genome sequence of Cupriavidus basilensis CCUG 49340T.</title>
        <authorList>
            <person name="Salva-Serra F."/>
            <person name="Donoso R.A."/>
            <person name="Cho K.H."/>
            <person name="Yoo J.A."/>
            <person name="Lee K."/>
            <person name="Yoon S.-H."/>
            <person name="Perez-Pantoja D."/>
            <person name="Moore E.R.B."/>
        </authorList>
    </citation>
    <scope>NUCLEOTIDE SEQUENCE [LARGE SCALE GENOMIC DNA]</scope>
    <source>
        <strain evidence="2">CCUG 49340</strain>
    </source>
</reference>
<dbReference type="AlphaFoldDB" id="A0A643FMR3"/>
<evidence type="ECO:0000313" key="2">
    <source>
        <dbReference type="Proteomes" id="UP000397656"/>
    </source>
</evidence>
<name>A0A643FMR3_9BURK</name>
<dbReference type="EMBL" id="CP062803">
    <property type="protein sequence ID" value="QOT77903.1"/>
    <property type="molecule type" value="Genomic_DNA"/>
</dbReference>
<proteinExistence type="predicted"/>